<evidence type="ECO:0000313" key="3">
    <source>
        <dbReference type="RefSeq" id="XP_025407234.1"/>
    </source>
</evidence>
<proteinExistence type="predicted"/>
<evidence type="ECO:0000259" key="1">
    <source>
        <dbReference type="Pfam" id="PF03184"/>
    </source>
</evidence>
<accession>A0A8B8F8R7</accession>
<dbReference type="InterPro" id="IPR050863">
    <property type="entry name" value="CenT-Element_Derived"/>
</dbReference>
<organism evidence="2 3">
    <name type="scientific">Sipha flava</name>
    <name type="common">yellow sugarcane aphid</name>
    <dbReference type="NCBI Taxonomy" id="143950"/>
    <lineage>
        <taxon>Eukaryota</taxon>
        <taxon>Metazoa</taxon>
        <taxon>Ecdysozoa</taxon>
        <taxon>Arthropoda</taxon>
        <taxon>Hexapoda</taxon>
        <taxon>Insecta</taxon>
        <taxon>Pterygota</taxon>
        <taxon>Neoptera</taxon>
        <taxon>Paraneoptera</taxon>
        <taxon>Hemiptera</taxon>
        <taxon>Sternorrhyncha</taxon>
        <taxon>Aphidomorpha</taxon>
        <taxon>Aphidoidea</taxon>
        <taxon>Aphididae</taxon>
        <taxon>Sipha</taxon>
    </lineage>
</organism>
<sequence>MTGTDKIKPLLIGKSAKPRCFKGIKTYPLDYELNKKAWMTSALFEKWLSNFDKKMSLIGKKVLFFIDNYTAHKTKKKFNSIKVEFFPPNTTSQLQPMDQGIIQNIKILYRKEVIRKMEKEIKYTHLESDDGGSDWKFIVDHYKLEPEITFHTFTEIDTKIHTIGVLSDQDIVDAVQPTPKSDSDEDEEDEYPLVVSTKEAKASLDKLRVFIEKTEGADEILFKYLGDIEDFILKQPKRQTLISNYFSK</sequence>
<dbReference type="Pfam" id="PF03184">
    <property type="entry name" value="DDE_1"/>
    <property type="match status" value="1"/>
</dbReference>
<dbReference type="GeneID" id="112681187"/>
<gene>
    <name evidence="3" type="primary">LOC112681187</name>
</gene>
<feature type="domain" description="DDE-1" evidence="1">
    <location>
        <begin position="2"/>
        <end position="122"/>
    </location>
</feature>
<evidence type="ECO:0000313" key="2">
    <source>
        <dbReference type="Proteomes" id="UP000694846"/>
    </source>
</evidence>
<reference evidence="3" key="1">
    <citation type="submission" date="2025-08" db="UniProtKB">
        <authorList>
            <consortium name="RefSeq"/>
        </authorList>
    </citation>
    <scope>IDENTIFICATION</scope>
    <source>
        <tissue evidence="3">Whole body</tissue>
    </source>
</reference>
<protein>
    <submittedName>
        <fullName evidence="3">Tigger transposable element-derived protein 4-like</fullName>
    </submittedName>
</protein>
<dbReference type="PANTHER" id="PTHR19303">
    <property type="entry name" value="TRANSPOSON"/>
    <property type="match status" value="1"/>
</dbReference>
<dbReference type="Proteomes" id="UP000694846">
    <property type="component" value="Unplaced"/>
</dbReference>
<dbReference type="GO" id="GO:0005634">
    <property type="term" value="C:nucleus"/>
    <property type="evidence" value="ECO:0007669"/>
    <property type="project" value="TreeGrafter"/>
</dbReference>
<keyword evidence="2" id="KW-1185">Reference proteome</keyword>
<dbReference type="RefSeq" id="XP_025407234.1">
    <property type="nucleotide sequence ID" value="XM_025551449.1"/>
</dbReference>
<dbReference type="PANTHER" id="PTHR19303:SF73">
    <property type="entry name" value="PROTEIN PDC2"/>
    <property type="match status" value="1"/>
</dbReference>
<dbReference type="OrthoDB" id="155630at2759"/>
<dbReference type="AlphaFoldDB" id="A0A8B8F8R7"/>
<name>A0A8B8F8R7_9HEMI</name>
<dbReference type="GO" id="GO:0003677">
    <property type="term" value="F:DNA binding"/>
    <property type="evidence" value="ECO:0007669"/>
    <property type="project" value="TreeGrafter"/>
</dbReference>
<dbReference type="InterPro" id="IPR004875">
    <property type="entry name" value="DDE_SF_endonuclease_dom"/>
</dbReference>